<evidence type="ECO:0000313" key="3">
    <source>
        <dbReference type="EMBL" id="KAG2948501.1"/>
    </source>
</evidence>
<dbReference type="EMBL" id="RCMG01000125">
    <property type="protein sequence ID" value="KAG2862557.1"/>
    <property type="molecule type" value="Genomic_DNA"/>
</dbReference>
<organism evidence="3 5">
    <name type="scientific">Phytophthora cactorum</name>
    <dbReference type="NCBI Taxonomy" id="29920"/>
    <lineage>
        <taxon>Eukaryota</taxon>
        <taxon>Sar</taxon>
        <taxon>Stramenopiles</taxon>
        <taxon>Oomycota</taxon>
        <taxon>Peronosporomycetes</taxon>
        <taxon>Peronosporales</taxon>
        <taxon>Peronosporaceae</taxon>
        <taxon>Phytophthora</taxon>
    </lineage>
</organism>
<name>A0A8T1E5A8_9STRA</name>
<dbReference type="SUPFAM" id="SSF50729">
    <property type="entry name" value="PH domain-like"/>
    <property type="match status" value="1"/>
</dbReference>
<evidence type="ECO:0000313" key="1">
    <source>
        <dbReference type="EMBL" id="KAG2862557.1"/>
    </source>
</evidence>
<sequence length="186" mass="21018">MGPSIKTTDMDGLEFKLRESSAATIQLTGWVYWQRDPARSPNCWTKVFAVLDNAFLWLFQREESAPRSLLVQVAVADAVSTDGGRLLCVIDPSGEELRICVSDNVAFESWSSRLKDAADLTAAFFRSSGLDVWDLPRWSNYRGTLEGYNRVSKSRRCKDAVVQIVRHWGIHQDRNTTKMAPIKSTM</sequence>
<dbReference type="AlphaFoldDB" id="A0A8T1E5A8"/>
<proteinExistence type="predicted"/>
<dbReference type="EMBL" id="RCMV01000088">
    <property type="protein sequence ID" value="KAG3225260.1"/>
    <property type="molecule type" value="Genomic_DNA"/>
</dbReference>
<reference evidence="3" key="1">
    <citation type="submission" date="2018-10" db="EMBL/GenBank/DDBJ databases">
        <title>Effector identification in a new, highly contiguous assembly of the strawberry crown rot pathogen Phytophthora cactorum.</title>
        <authorList>
            <person name="Armitage A.D."/>
            <person name="Nellist C.F."/>
            <person name="Bates H."/>
            <person name="Vickerstaff R.J."/>
            <person name="Harrison R.J."/>
        </authorList>
    </citation>
    <scope>NUCLEOTIDE SEQUENCE</scope>
    <source>
        <strain evidence="1">15-7</strain>
        <strain evidence="2">4032</strain>
        <strain evidence="3">4040</strain>
        <strain evidence="4">P421</strain>
    </source>
</reference>
<dbReference type="EMBL" id="RCMK01000109">
    <property type="protein sequence ID" value="KAG2948501.1"/>
    <property type="molecule type" value="Genomic_DNA"/>
</dbReference>
<dbReference type="Proteomes" id="UP000736787">
    <property type="component" value="Unassembled WGS sequence"/>
</dbReference>
<accession>A0A8T1E5A8</accession>
<gene>
    <name evidence="1" type="ORF">PC113_g6197</name>
    <name evidence="2" type="ORF">PC115_g5373</name>
    <name evidence="3" type="ORF">PC117_g5975</name>
    <name evidence="4" type="ORF">PC129_g4094</name>
</gene>
<evidence type="ECO:0000313" key="4">
    <source>
        <dbReference type="EMBL" id="KAG3225260.1"/>
    </source>
</evidence>
<evidence type="ECO:0008006" key="6">
    <source>
        <dbReference type="Google" id="ProtNLM"/>
    </source>
</evidence>
<dbReference type="Proteomes" id="UP000774804">
    <property type="component" value="Unassembled WGS sequence"/>
</dbReference>
<comment type="caution">
    <text evidence="3">The sequence shown here is derived from an EMBL/GenBank/DDBJ whole genome shotgun (WGS) entry which is preliminary data.</text>
</comment>
<dbReference type="EMBL" id="RCMI01000111">
    <property type="protein sequence ID" value="KAG2933788.1"/>
    <property type="molecule type" value="Genomic_DNA"/>
</dbReference>
<protein>
    <recommendedName>
        <fullName evidence="6">PH domain-containing protein</fullName>
    </recommendedName>
</protein>
<evidence type="ECO:0000313" key="5">
    <source>
        <dbReference type="Proteomes" id="UP000736787"/>
    </source>
</evidence>
<dbReference type="Proteomes" id="UP000735874">
    <property type="component" value="Unassembled WGS sequence"/>
</dbReference>
<dbReference type="VEuPathDB" id="FungiDB:PC110_g4411"/>
<dbReference type="Proteomes" id="UP000760860">
    <property type="component" value="Unassembled WGS sequence"/>
</dbReference>
<evidence type="ECO:0000313" key="2">
    <source>
        <dbReference type="EMBL" id="KAG2933788.1"/>
    </source>
</evidence>